<dbReference type="RefSeq" id="WP_034648632.1">
    <property type="nucleotide sequence ID" value="NZ_BCVB01000008.1"/>
</dbReference>
<gene>
    <name evidence="1" type="ORF">BG04_1815</name>
</gene>
<accession>A0A0B6AJ15</accession>
<proteinExistence type="predicted"/>
<dbReference type="Proteomes" id="UP000031829">
    <property type="component" value="Chromosome"/>
</dbReference>
<dbReference type="KEGG" id="bmeg:BG04_1815"/>
<evidence type="ECO:0000313" key="1">
    <source>
        <dbReference type="EMBL" id="AJI21042.1"/>
    </source>
</evidence>
<name>A0A0B6AJ15_PRIM2</name>
<evidence type="ECO:0000313" key="2">
    <source>
        <dbReference type="Proteomes" id="UP000031829"/>
    </source>
</evidence>
<reference evidence="1 2" key="1">
    <citation type="journal article" date="2015" name="Genome Announc.">
        <title>Complete genome sequences for 35 biothreat assay-relevant bacillus species.</title>
        <authorList>
            <person name="Johnson S.L."/>
            <person name="Daligault H.E."/>
            <person name="Davenport K.W."/>
            <person name="Jaissle J."/>
            <person name="Frey K.G."/>
            <person name="Ladner J.T."/>
            <person name="Broomall S.M."/>
            <person name="Bishop-Lilly K.A."/>
            <person name="Bruce D.C."/>
            <person name="Gibbons H.S."/>
            <person name="Coyne S.R."/>
            <person name="Lo C.C."/>
            <person name="Meincke L."/>
            <person name="Munk A.C."/>
            <person name="Koroleva G.I."/>
            <person name="Rosenzweig C.N."/>
            <person name="Palacios G.F."/>
            <person name="Redden C.L."/>
            <person name="Minogue T.D."/>
            <person name="Chain P.S."/>
        </authorList>
    </citation>
    <scope>NUCLEOTIDE SEQUENCE [LARGE SCALE GENOMIC DNA]</scope>
    <source>
        <strain evidence="2">ATCC 14581 / DSM 32 / JCM 2506 / NBRC 15308 / NCIMB 9376 / NCTC 10342 / NRRL B-14308 / VKM B-512</strain>
    </source>
</reference>
<organism evidence="1 2">
    <name type="scientific">Priestia megaterium (strain ATCC 14581 / DSM 32 / CCUG 1817 / JCM 2506 / NBRC 15308 / NCIMB 9376 / NCTC 10342 / NRRL B-14308 / VKM B-512 / Ford 19)</name>
    <name type="common">Bacillus megaterium</name>
    <dbReference type="NCBI Taxonomy" id="1348623"/>
    <lineage>
        <taxon>Bacteria</taxon>
        <taxon>Bacillati</taxon>
        <taxon>Bacillota</taxon>
        <taxon>Bacilli</taxon>
        <taxon>Bacillales</taxon>
        <taxon>Bacillaceae</taxon>
        <taxon>Priestia</taxon>
    </lineage>
</organism>
<dbReference type="EMBL" id="CP009920">
    <property type="protein sequence ID" value="AJI21042.1"/>
    <property type="molecule type" value="Genomic_DNA"/>
</dbReference>
<dbReference type="HOGENOM" id="CLU_1270198_0_0_9"/>
<dbReference type="AlphaFoldDB" id="A0A0B6AJ15"/>
<protein>
    <recommendedName>
        <fullName evidence="3">Nicotinate phosphoribosyltransferase</fullName>
    </recommendedName>
</protein>
<dbReference type="GeneID" id="93645280"/>
<sequence length="217" mass="25935">MREENHELINFNEIREQKQLQSDNAICDFYNQYFFFVNRYTNIREKVRASHLFKELVNLPHEAPLSDSYEQLFFQWFAFEYVTIQGKTLLQLFLADQAKQKTESFLIQGAFFLTSVLEPIIVSKVPNSFFLKGYTPLTNEQVIIKDVRGRFANLEEQQVIWIRKIKSIGYDVLIDSFFLGHKQRIEQLVTQYNDKKNAMTWRSFLKQQAIYYVMKPK</sequence>
<evidence type="ECO:0008006" key="3">
    <source>
        <dbReference type="Google" id="ProtNLM"/>
    </source>
</evidence>